<dbReference type="Pfam" id="PF00046">
    <property type="entry name" value="Homeodomain"/>
    <property type="match status" value="1"/>
</dbReference>
<dbReference type="GO" id="GO:0000978">
    <property type="term" value="F:RNA polymerase II cis-regulatory region sequence-specific DNA binding"/>
    <property type="evidence" value="ECO:0007669"/>
    <property type="project" value="TreeGrafter"/>
</dbReference>
<dbReference type="InterPro" id="IPR001356">
    <property type="entry name" value="HD"/>
</dbReference>
<feature type="compositionally biased region" description="Basic and acidic residues" evidence="7">
    <location>
        <begin position="21"/>
        <end position="37"/>
    </location>
</feature>
<dbReference type="GO" id="GO:0030154">
    <property type="term" value="P:cell differentiation"/>
    <property type="evidence" value="ECO:0007669"/>
    <property type="project" value="TreeGrafter"/>
</dbReference>
<feature type="DNA-binding region" description="Homeobox" evidence="5">
    <location>
        <begin position="41"/>
        <end position="100"/>
    </location>
</feature>
<dbReference type="AlphaFoldDB" id="A0A1Y1V114"/>
<dbReference type="Proteomes" id="UP000193719">
    <property type="component" value="Unassembled WGS sequence"/>
</dbReference>
<sequence length="650" mass="70943">MTTTEQKIEPFAYQTSTIPEVKNDLKKDGEKDSESDIKPNVNRKRSRATPEQLAILEATFEKNTSPNSKLREVLAEKVHMSERSIQIWFQNRRAKVKNTQKRNQQAAFQDQLFKSQFYLQYPGGGMYGGYQPYSQPIYQPGMPGKIINRSKSIDATNMYGQSLNTVPEGSIANPIMGGIGYATAGQTHTHTVQEIAPAPTLTPSVEKNYYNFTNKALVIGTWRRIFIPGENDSLRCCFSIVDKKIRWIIKEQNIRFKVEFPFSSIGQIVLEPYNNTVSTGKLSINLIKSPTFWMETNGPTNPVWSMSGDFTENQQASKVYKHVIEGDYTHLKVEVSSIIRSSIDLQQLCRIVSPSELLYQQQTNHFQRRQSCPAGLIFNPNNQYMTGGRRLSIPANTSLMTIPQNVVVSGGVPMVQPQMIDTTSQMLQNAAVNPLAKPSTIGNTFVTAAAAAQPLVQKMQLTSPVQQSTVTAAGATDAQLQSATAAVAVTLPTSINTNTISLSPTETTKTTIPVGASPVAPLNTATENTIQSAVPAATTTLANTNVISPLALNSTASSLTATNNLSTAQSITKSGGFIMDNLNIMNGAQLADSSTNVLNFINTESTDSTLVDNSLTSLGSNLSLTGTDASTFELNGFDEQFILNLDKNFM</sequence>
<dbReference type="InterPro" id="IPR017970">
    <property type="entry name" value="Homeobox_CS"/>
</dbReference>
<evidence type="ECO:0000313" key="9">
    <source>
        <dbReference type="EMBL" id="ORX44887.1"/>
    </source>
</evidence>
<dbReference type="CDD" id="cd00086">
    <property type="entry name" value="homeodomain"/>
    <property type="match status" value="1"/>
</dbReference>
<evidence type="ECO:0000313" key="10">
    <source>
        <dbReference type="Proteomes" id="UP000193719"/>
    </source>
</evidence>
<dbReference type="SMART" id="SM00389">
    <property type="entry name" value="HOX"/>
    <property type="match status" value="1"/>
</dbReference>
<accession>A0A1Y1V114</accession>
<keyword evidence="3 5" id="KW-0371">Homeobox</keyword>
<dbReference type="PROSITE" id="PS50071">
    <property type="entry name" value="HOMEOBOX_2"/>
    <property type="match status" value="1"/>
</dbReference>
<keyword evidence="10" id="KW-1185">Reference proteome</keyword>
<feature type="domain" description="Homeobox" evidence="8">
    <location>
        <begin position="39"/>
        <end position="99"/>
    </location>
</feature>
<evidence type="ECO:0000256" key="2">
    <source>
        <dbReference type="ARBA" id="ARBA00023125"/>
    </source>
</evidence>
<evidence type="ECO:0000259" key="8">
    <source>
        <dbReference type="PROSITE" id="PS50071"/>
    </source>
</evidence>
<dbReference type="Pfam" id="PF24818">
    <property type="entry name" value="PH_TRF2_HOY1"/>
    <property type="match status" value="1"/>
</dbReference>
<dbReference type="PANTHER" id="PTHR24324:SF5">
    <property type="entry name" value="HEMATOPOIETICALLY-EXPRESSED HOMEOBOX PROTEIN HHEX"/>
    <property type="match status" value="1"/>
</dbReference>
<dbReference type="Gene3D" id="1.10.10.60">
    <property type="entry name" value="Homeodomain-like"/>
    <property type="match status" value="1"/>
</dbReference>
<dbReference type="PROSITE" id="PS00027">
    <property type="entry name" value="HOMEOBOX_1"/>
    <property type="match status" value="1"/>
</dbReference>
<reference evidence="9 10" key="1">
    <citation type="submission" date="2016-08" db="EMBL/GenBank/DDBJ databases">
        <title>Genomes of anaerobic fungi encode conserved fungal cellulosomes for biomass hydrolysis.</title>
        <authorList>
            <consortium name="DOE Joint Genome Institute"/>
            <person name="Haitjema C.H."/>
            <person name="Gilmore S.P."/>
            <person name="Henske J.K."/>
            <person name="Solomon K.V."/>
            <person name="De Groot R."/>
            <person name="Kuo A."/>
            <person name="Mondo S.J."/>
            <person name="Salamov A.A."/>
            <person name="Labutti K."/>
            <person name="Zhao Z."/>
            <person name="Chiniquy J."/>
            <person name="Barry K."/>
            <person name="Brewer H.M."/>
            <person name="Purvine S.O."/>
            <person name="Wright A.T."/>
            <person name="Boxma B."/>
            <person name="Van Alen T."/>
            <person name="Hackstein J.H."/>
            <person name="Baker S.E."/>
            <person name="Grigoriev I.V."/>
            <person name="O'Malley M.A."/>
        </authorList>
    </citation>
    <scope>NUCLEOTIDE SEQUENCE [LARGE SCALE GENOMIC DNA]</scope>
    <source>
        <strain evidence="10">finn</strain>
    </source>
</reference>
<dbReference type="STRING" id="1754191.A0A1Y1V114"/>
<feature type="region of interest" description="Disordered" evidence="7">
    <location>
        <begin position="1"/>
        <end position="49"/>
    </location>
</feature>
<reference evidence="9 10" key="2">
    <citation type="submission" date="2016-08" db="EMBL/GenBank/DDBJ databases">
        <title>Pervasive Adenine N6-methylation of Active Genes in Fungi.</title>
        <authorList>
            <consortium name="DOE Joint Genome Institute"/>
            <person name="Mondo S.J."/>
            <person name="Dannebaum R.O."/>
            <person name="Kuo R.C."/>
            <person name="Labutti K."/>
            <person name="Haridas S."/>
            <person name="Kuo A."/>
            <person name="Salamov A."/>
            <person name="Ahrendt S.R."/>
            <person name="Lipzen A."/>
            <person name="Sullivan W."/>
            <person name="Andreopoulos W.B."/>
            <person name="Clum A."/>
            <person name="Lindquist E."/>
            <person name="Daum C."/>
            <person name="Ramamoorthy G.K."/>
            <person name="Gryganskyi A."/>
            <person name="Culley D."/>
            <person name="Magnuson J.K."/>
            <person name="James T.Y."/>
            <person name="O'Malley M.A."/>
            <person name="Stajich J.E."/>
            <person name="Spatafora J.W."/>
            <person name="Visel A."/>
            <person name="Grigoriev I.V."/>
        </authorList>
    </citation>
    <scope>NUCLEOTIDE SEQUENCE [LARGE SCALE GENOMIC DNA]</scope>
    <source>
        <strain evidence="10">finn</strain>
    </source>
</reference>
<keyword evidence="4 5" id="KW-0539">Nucleus</keyword>
<evidence type="ECO:0000256" key="5">
    <source>
        <dbReference type="PROSITE-ProRule" id="PRU00108"/>
    </source>
</evidence>
<dbReference type="SUPFAM" id="SSF46689">
    <property type="entry name" value="Homeodomain-like"/>
    <property type="match status" value="1"/>
</dbReference>
<organism evidence="9 10">
    <name type="scientific">Piromyces finnis</name>
    <dbReference type="NCBI Taxonomy" id="1754191"/>
    <lineage>
        <taxon>Eukaryota</taxon>
        <taxon>Fungi</taxon>
        <taxon>Fungi incertae sedis</taxon>
        <taxon>Chytridiomycota</taxon>
        <taxon>Chytridiomycota incertae sedis</taxon>
        <taxon>Neocallimastigomycetes</taxon>
        <taxon>Neocallimastigales</taxon>
        <taxon>Neocallimastigaceae</taxon>
        <taxon>Piromyces</taxon>
    </lineage>
</organism>
<dbReference type="InterPro" id="IPR057939">
    <property type="entry name" value="TRF2_HOY1_PH"/>
</dbReference>
<dbReference type="InterPro" id="IPR051000">
    <property type="entry name" value="Homeobox_DNA-bind_prot"/>
</dbReference>
<protein>
    <recommendedName>
        <fullName evidence="8">Homeobox domain-containing protein</fullName>
    </recommendedName>
</protein>
<evidence type="ECO:0000256" key="4">
    <source>
        <dbReference type="ARBA" id="ARBA00023242"/>
    </source>
</evidence>
<evidence type="ECO:0000256" key="1">
    <source>
        <dbReference type="ARBA" id="ARBA00004123"/>
    </source>
</evidence>
<comment type="subcellular location">
    <subcellularLocation>
        <location evidence="1 5 6">Nucleus</location>
    </subcellularLocation>
</comment>
<evidence type="ECO:0000256" key="7">
    <source>
        <dbReference type="SAM" id="MobiDB-lite"/>
    </source>
</evidence>
<name>A0A1Y1V114_9FUNG</name>
<evidence type="ECO:0000256" key="3">
    <source>
        <dbReference type="ARBA" id="ARBA00023155"/>
    </source>
</evidence>
<dbReference type="GO" id="GO:0005634">
    <property type="term" value="C:nucleus"/>
    <property type="evidence" value="ECO:0007669"/>
    <property type="project" value="UniProtKB-SubCell"/>
</dbReference>
<dbReference type="OrthoDB" id="6159439at2759"/>
<dbReference type="EMBL" id="MCFH01000043">
    <property type="protein sequence ID" value="ORX44887.1"/>
    <property type="molecule type" value="Genomic_DNA"/>
</dbReference>
<dbReference type="PANTHER" id="PTHR24324">
    <property type="entry name" value="HOMEOBOX PROTEIN HHEX"/>
    <property type="match status" value="1"/>
</dbReference>
<dbReference type="GO" id="GO:0000981">
    <property type="term" value="F:DNA-binding transcription factor activity, RNA polymerase II-specific"/>
    <property type="evidence" value="ECO:0007669"/>
    <property type="project" value="InterPro"/>
</dbReference>
<proteinExistence type="predicted"/>
<evidence type="ECO:0000256" key="6">
    <source>
        <dbReference type="RuleBase" id="RU000682"/>
    </source>
</evidence>
<comment type="caution">
    <text evidence="9">The sequence shown here is derived from an EMBL/GenBank/DDBJ whole genome shotgun (WGS) entry which is preliminary data.</text>
</comment>
<gene>
    <name evidence="9" type="ORF">BCR36DRAFT_585991</name>
</gene>
<keyword evidence="2 5" id="KW-0238">DNA-binding</keyword>
<dbReference type="InterPro" id="IPR009057">
    <property type="entry name" value="Homeodomain-like_sf"/>
</dbReference>